<dbReference type="EMBL" id="UFSM01000001">
    <property type="protein sequence ID" value="SUU88778.1"/>
    <property type="molecule type" value="Genomic_DNA"/>
</dbReference>
<evidence type="ECO:0000313" key="3">
    <source>
        <dbReference type="Proteomes" id="UP000254701"/>
    </source>
</evidence>
<feature type="transmembrane region" description="Helical" evidence="1">
    <location>
        <begin position="141"/>
        <end position="160"/>
    </location>
</feature>
<protein>
    <submittedName>
        <fullName evidence="2">Paraquat-inducible membrane protein A</fullName>
    </submittedName>
</protein>
<gene>
    <name evidence="2" type="ORF">NCTC10684_02007</name>
</gene>
<keyword evidence="1" id="KW-1133">Transmembrane helix</keyword>
<proteinExistence type="predicted"/>
<reference evidence="2 3" key="1">
    <citation type="submission" date="2018-06" db="EMBL/GenBank/DDBJ databases">
        <authorList>
            <consortium name="Pathogen Informatics"/>
            <person name="Doyle S."/>
        </authorList>
    </citation>
    <scope>NUCLEOTIDE SEQUENCE [LARGE SCALE GENOMIC DNA]</scope>
    <source>
        <strain evidence="2 3">NCTC10684</strain>
    </source>
</reference>
<organism evidence="2 3">
    <name type="scientific">Aminobacter aminovorans</name>
    <name type="common">Chelatobacter heintzii</name>
    <dbReference type="NCBI Taxonomy" id="83263"/>
    <lineage>
        <taxon>Bacteria</taxon>
        <taxon>Pseudomonadati</taxon>
        <taxon>Pseudomonadota</taxon>
        <taxon>Alphaproteobacteria</taxon>
        <taxon>Hyphomicrobiales</taxon>
        <taxon>Phyllobacteriaceae</taxon>
        <taxon>Aminobacter</taxon>
    </lineage>
</organism>
<feature type="transmembrane region" description="Helical" evidence="1">
    <location>
        <begin position="69"/>
        <end position="89"/>
    </location>
</feature>
<sequence length="172" mass="18561">MHAARLLHYPDFRYSLPMRSLLPLILFAASVCFALGIVLPLIHVDRLYFFSDEPSLIGMIAALWSGGDWPLAIVVAMFSVVFPAMKLGLLHNAAYGQAAGTASIPGWFRALSNWSMLDVVLVALVVFAAKTSGLAKAFTKPGLWFFAASVVLTAMASAVLKRRPLDSAQAAH</sequence>
<dbReference type="AlphaFoldDB" id="A0A380WJ50"/>
<dbReference type="InterPro" id="IPR007498">
    <property type="entry name" value="PqiA-like"/>
</dbReference>
<dbReference type="Proteomes" id="UP000254701">
    <property type="component" value="Unassembled WGS sequence"/>
</dbReference>
<keyword evidence="1" id="KW-0812">Transmembrane</keyword>
<keyword evidence="1" id="KW-0472">Membrane</keyword>
<evidence type="ECO:0000313" key="2">
    <source>
        <dbReference type="EMBL" id="SUU88778.1"/>
    </source>
</evidence>
<feature type="transmembrane region" description="Helical" evidence="1">
    <location>
        <begin position="21"/>
        <end position="42"/>
    </location>
</feature>
<feature type="transmembrane region" description="Helical" evidence="1">
    <location>
        <begin position="110"/>
        <end position="129"/>
    </location>
</feature>
<dbReference type="Pfam" id="PF04403">
    <property type="entry name" value="PqiA"/>
    <property type="match status" value="1"/>
</dbReference>
<accession>A0A380WJ50</accession>
<evidence type="ECO:0000256" key="1">
    <source>
        <dbReference type="SAM" id="Phobius"/>
    </source>
</evidence>
<name>A0A380WJ50_AMIAI</name>